<dbReference type="AlphaFoldDB" id="H8I8N9"/>
<keyword evidence="2" id="KW-1185">Reference proteome</keyword>
<name>H8I8N9_METCZ</name>
<organism evidence="1 2">
    <name type="scientific">Methanocella conradii (strain DSM 24694 / JCM 17849 / CGMCC 1.5162 / HZ254)</name>
    <dbReference type="NCBI Taxonomy" id="1041930"/>
    <lineage>
        <taxon>Archaea</taxon>
        <taxon>Methanobacteriati</taxon>
        <taxon>Methanobacteriota</taxon>
        <taxon>Stenosarchaea group</taxon>
        <taxon>Methanomicrobia</taxon>
        <taxon>Methanocellales</taxon>
        <taxon>Methanocellaceae</taxon>
        <taxon>Methanocella</taxon>
    </lineage>
</organism>
<evidence type="ECO:0000313" key="1">
    <source>
        <dbReference type="EMBL" id="AFC99943.1"/>
    </source>
</evidence>
<protein>
    <submittedName>
        <fullName evidence="1">Uncharacterized protein</fullName>
    </submittedName>
</protein>
<accession>H8I8N9</accession>
<proteinExistence type="predicted"/>
<dbReference type="KEGG" id="mez:Mtc_1190"/>
<dbReference type="Proteomes" id="UP000005233">
    <property type="component" value="Chromosome"/>
</dbReference>
<reference evidence="1 2" key="1">
    <citation type="journal article" date="2012" name="J. Bacteriol.">
        <title>Complete genome sequence of a thermophilic methanogen, Methanocella conradii HZ254, isolated from Chinese rice field soil.</title>
        <authorList>
            <person name="Lu Z."/>
            <person name="Lu Y."/>
        </authorList>
    </citation>
    <scope>NUCLEOTIDE SEQUENCE [LARGE SCALE GENOMIC DNA]</scope>
    <source>
        <strain evidence="2">DSM 24694 / JCM 17849 / CGMCC 1.5162 / HZ254</strain>
    </source>
</reference>
<evidence type="ECO:0000313" key="2">
    <source>
        <dbReference type="Proteomes" id="UP000005233"/>
    </source>
</evidence>
<dbReference type="HOGENOM" id="CLU_955452_0_0_2"/>
<dbReference type="STRING" id="1041930.Mtc_1190"/>
<dbReference type="EMBL" id="CP003243">
    <property type="protein sequence ID" value="AFC99943.1"/>
    <property type="molecule type" value="Genomic_DNA"/>
</dbReference>
<sequence length="323" mass="35969">MRINMDIYAIVEATQELHFGNVKDLNVNRIELVTVPTLDGEIEKLYMSPTKVRGVARRALMWKLNDLGDEQIKSCGIPATCGKCDLCKLFGGLMTTSGADEGSIASRVFQAGGVAIQEISPDIKQRLCSPSYILEGQIGQYDKEKIKNLLKNKGINEKDLERLSTPMPYEKEYVEASALFPIYWHSLLLETEKGDRKLSEPQMVAYSFLESLKRIGAGHPKGADIFHYSWDGKGRDEPLLVVDIYTEPLGKRPIISPMITDAKKAINEFIEKANLTQTKDGKFERYKGDNAESLLRCLASGEPTSSILLKSSETSASTINNKK</sequence>
<dbReference type="RefSeq" id="WP_014405781.1">
    <property type="nucleotide sequence ID" value="NC_017034.1"/>
</dbReference>
<gene>
    <name evidence="1" type="ordered locus">Mtc_1190</name>
</gene>
<dbReference type="GeneID" id="11971316"/>